<evidence type="ECO:0000259" key="4">
    <source>
        <dbReference type="Pfam" id="PF01648"/>
    </source>
</evidence>
<dbReference type="AlphaFoldDB" id="A0A919GSW5"/>
<dbReference type="InterPro" id="IPR008278">
    <property type="entry name" value="4-PPantetheinyl_Trfase_dom"/>
</dbReference>
<dbReference type="Gene3D" id="3.90.470.20">
    <property type="entry name" value="4'-phosphopantetheinyl transferase domain"/>
    <property type="match status" value="2"/>
</dbReference>
<proteinExistence type="inferred from homology"/>
<accession>A0A919GSW5</accession>
<dbReference type="Proteomes" id="UP000600026">
    <property type="component" value="Unassembled WGS sequence"/>
</dbReference>
<dbReference type="PANTHER" id="PTHR12215:SF10">
    <property type="entry name" value="L-AMINOADIPATE-SEMIALDEHYDE DEHYDROGENASE-PHOSPHOPANTETHEINYL TRANSFERASE"/>
    <property type="match status" value="1"/>
</dbReference>
<evidence type="ECO:0000256" key="1">
    <source>
        <dbReference type="ARBA" id="ARBA00010990"/>
    </source>
</evidence>
<organism evidence="5 6">
    <name type="scientific">Streptomyces xanthophaeus</name>
    <dbReference type="NCBI Taxonomy" id="67385"/>
    <lineage>
        <taxon>Bacteria</taxon>
        <taxon>Bacillati</taxon>
        <taxon>Actinomycetota</taxon>
        <taxon>Actinomycetes</taxon>
        <taxon>Kitasatosporales</taxon>
        <taxon>Streptomycetaceae</taxon>
        <taxon>Streptomyces</taxon>
    </lineage>
</organism>
<dbReference type="InterPro" id="IPR037143">
    <property type="entry name" value="4-PPantetheinyl_Trfase_dom_sf"/>
</dbReference>
<dbReference type="Pfam" id="PF01648">
    <property type="entry name" value="ACPS"/>
    <property type="match status" value="1"/>
</dbReference>
<feature type="region of interest" description="Disordered" evidence="3">
    <location>
        <begin position="75"/>
        <end position="94"/>
    </location>
</feature>
<gene>
    <name evidence="5" type="ORF">Sxan_13620</name>
</gene>
<feature type="domain" description="4'-phosphopantetheinyl transferase" evidence="4">
    <location>
        <begin position="113"/>
        <end position="177"/>
    </location>
</feature>
<name>A0A919GSW5_9ACTN</name>
<protein>
    <recommendedName>
        <fullName evidence="4">4'-phosphopantetheinyl transferase domain-containing protein</fullName>
    </recommendedName>
</protein>
<evidence type="ECO:0000256" key="3">
    <source>
        <dbReference type="SAM" id="MobiDB-lite"/>
    </source>
</evidence>
<dbReference type="PANTHER" id="PTHR12215">
    <property type="entry name" value="PHOSPHOPANTETHEINE TRANSFERASE"/>
    <property type="match status" value="1"/>
</dbReference>
<comment type="similarity">
    <text evidence="1">Belongs to the P-Pant transferase superfamily. Gsp/Sfp/HetI/AcpT family.</text>
</comment>
<comment type="caution">
    <text evidence="5">The sequence shown here is derived from an EMBL/GenBank/DDBJ whole genome shotgun (WGS) entry which is preliminary data.</text>
</comment>
<evidence type="ECO:0000313" key="5">
    <source>
        <dbReference type="EMBL" id="GHI83998.1"/>
    </source>
</evidence>
<dbReference type="GO" id="GO:0019878">
    <property type="term" value="P:lysine biosynthetic process via aminoadipic acid"/>
    <property type="evidence" value="ECO:0007669"/>
    <property type="project" value="TreeGrafter"/>
</dbReference>
<keyword evidence="6" id="KW-1185">Reference proteome</keyword>
<evidence type="ECO:0000313" key="6">
    <source>
        <dbReference type="Proteomes" id="UP000600026"/>
    </source>
</evidence>
<evidence type="ECO:0000256" key="2">
    <source>
        <dbReference type="ARBA" id="ARBA00022679"/>
    </source>
</evidence>
<dbReference type="GO" id="GO:0005829">
    <property type="term" value="C:cytosol"/>
    <property type="evidence" value="ECO:0007669"/>
    <property type="project" value="TreeGrafter"/>
</dbReference>
<dbReference type="GO" id="GO:0008897">
    <property type="term" value="F:holo-[acyl-carrier-protein] synthase activity"/>
    <property type="evidence" value="ECO:0007669"/>
    <property type="project" value="InterPro"/>
</dbReference>
<dbReference type="EMBL" id="BNEE01000004">
    <property type="protein sequence ID" value="GHI83998.1"/>
    <property type="molecule type" value="Genomic_DNA"/>
</dbReference>
<dbReference type="GO" id="GO:0000287">
    <property type="term" value="F:magnesium ion binding"/>
    <property type="evidence" value="ECO:0007669"/>
    <property type="project" value="InterPro"/>
</dbReference>
<reference evidence="5" key="1">
    <citation type="submission" date="2020-09" db="EMBL/GenBank/DDBJ databases">
        <title>Whole genome shotgun sequence of Streptomyces xanthophaeus NBRC 12829.</title>
        <authorList>
            <person name="Komaki H."/>
            <person name="Tamura T."/>
        </authorList>
    </citation>
    <scope>NUCLEOTIDE SEQUENCE</scope>
    <source>
        <strain evidence="5">NBRC 12829</strain>
    </source>
</reference>
<keyword evidence="2" id="KW-0808">Transferase</keyword>
<dbReference type="SUPFAM" id="SSF56214">
    <property type="entry name" value="4'-phosphopantetheinyl transferase"/>
    <property type="match status" value="2"/>
</dbReference>
<sequence>MPDGVVHASVRLGDAEVHTLLGEIPRDPDLSLLTSTERAAAARMTPVRRAEFAFGRSLLRRAAALVLHRPVRELTPAEDTDGGPPRFAQAPGLGTSVSHSGGMAAVAVCVGASVGIDVEPVTVPQAATLRRWASYPSYRGLAELEGTEQAQRFTRTWTVQEACAKAVGEGLAARPWQIPVESGRDQGAWGAVRWMRLDSRQDLALAVATAPAGAHDREYSW</sequence>
<dbReference type="InterPro" id="IPR050559">
    <property type="entry name" value="P-Pant_transferase_sf"/>
</dbReference>